<keyword evidence="1" id="KW-0067">ATP-binding</keyword>
<comment type="caution">
    <text evidence="1">The sequence shown here is derived from an EMBL/GenBank/DDBJ whole genome shotgun (WGS) entry which is preliminary data.</text>
</comment>
<name>K1STK5_9ZZZZ</name>
<proteinExistence type="predicted"/>
<gene>
    <name evidence="1" type="ORF">OBE_08745</name>
</gene>
<sequence>MDKGWNINERNDGTKEYPTMQELYDSLKVAVEESGYEGESKANIRSVMEVRIGSLLRREIGHVYNVRRSSVEPEDWLSRPVIIELESLGEGPANFMSLLISTLIREVLKIRKTSDVVKDEIKKLKGR</sequence>
<dbReference type="GO" id="GO:0005524">
    <property type="term" value="F:ATP binding"/>
    <property type="evidence" value="ECO:0007669"/>
    <property type="project" value="UniProtKB-KW"/>
</dbReference>
<organism evidence="1">
    <name type="scientific">human gut metagenome</name>
    <dbReference type="NCBI Taxonomy" id="408170"/>
    <lineage>
        <taxon>unclassified sequences</taxon>
        <taxon>metagenomes</taxon>
        <taxon>organismal metagenomes</taxon>
    </lineage>
</organism>
<dbReference type="EMBL" id="AJWZ01006041">
    <property type="protein sequence ID" value="EKC60893.1"/>
    <property type="molecule type" value="Genomic_DNA"/>
</dbReference>
<reference evidence="1" key="1">
    <citation type="journal article" date="2013" name="Environ. Microbiol.">
        <title>Microbiota from the distal guts of lean and obese adolescents exhibit partial functional redundancy besides clear differences in community structure.</title>
        <authorList>
            <person name="Ferrer M."/>
            <person name="Ruiz A."/>
            <person name="Lanza F."/>
            <person name="Haange S.B."/>
            <person name="Oberbach A."/>
            <person name="Till H."/>
            <person name="Bargiela R."/>
            <person name="Campoy C."/>
            <person name="Segura M.T."/>
            <person name="Richter M."/>
            <person name="von Bergen M."/>
            <person name="Seifert J."/>
            <person name="Suarez A."/>
        </authorList>
    </citation>
    <scope>NUCLEOTIDE SEQUENCE</scope>
</reference>
<accession>K1STK5</accession>
<dbReference type="AlphaFoldDB" id="K1STK5"/>
<protein>
    <submittedName>
        <fullName evidence="1">ATP-binding protein</fullName>
    </submittedName>
</protein>
<keyword evidence="1" id="KW-0547">Nucleotide-binding</keyword>
<evidence type="ECO:0000313" key="1">
    <source>
        <dbReference type="EMBL" id="EKC60893.1"/>
    </source>
</evidence>